<dbReference type="PANTHER" id="PTHR30441:SF9">
    <property type="entry name" value="ASMA FAMILY PROTEIN YHJG"/>
    <property type="match status" value="1"/>
</dbReference>
<evidence type="ECO:0000313" key="5">
    <source>
        <dbReference type="Proteomes" id="UP001595615"/>
    </source>
</evidence>
<comment type="caution">
    <text evidence="4">The sequence shown here is derived from an EMBL/GenBank/DDBJ whole genome shotgun (WGS) entry which is preliminary data.</text>
</comment>
<feature type="transmembrane region" description="Helical" evidence="2">
    <location>
        <begin position="29"/>
        <end position="50"/>
    </location>
</feature>
<dbReference type="RefSeq" id="WP_380859994.1">
    <property type="nucleotide sequence ID" value="NZ_JBHRXV010000006.1"/>
</dbReference>
<keyword evidence="5" id="KW-1185">Reference proteome</keyword>
<proteinExistence type="predicted"/>
<dbReference type="EMBL" id="JBHRXV010000006">
    <property type="protein sequence ID" value="MFC3712671.1"/>
    <property type="molecule type" value="Genomic_DNA"/>
</dbReference>
<feature type="compositionally biased region" description="Low complexity" evidence="1">
    <location>
        <begin position="1"/>
        <end position="10"/>
    </location>
</feature>
<evidence type="ECO:0000256" key="1">
    <source>
        <dbReference type="SAM" id="MobiDB-lite"/>
    </source>
</evidence>
<feature type="domain" description="AsmA" evidence="3">
    <location>
        <begin position="33"/>
        <end position="158"/>
    </location>
</feature>
<dbReference type="Pfam" id="PF05170">
    <property type="entry name" value="AsmA"/>
    <property type="match status" value="2"/>
</dbReference>
<name>A0ABV7X9U7_9SPHN</name>
<keyword evidence="2" id="KW-0812">Transmembrane</keyword>
<keyword evidence="2" id="KW-1133">Transmembrane helix</keyword>
<dbReference type="PANTHER" id="PTHR30441">
    <property type="entry name" value="DUF748 DOMAIN-CONTAINING PROTEIN"/>
    <property type="match status" value="1"/>
</dbReference>
<evidence type="ECO:0000259" key="3">
    <source>
        <dbReference type="Pfam" id="PF05170"/>
    </source>
</evidence>
<feature type="domain" description="AsmA" evidence="3">
    <location>
        <begin position="281"/>
        <end position="559"/>
    </location>
</feature>
<sequence>MASDPTTVPAETPPPPPREKRDWRESLTWPVKLLLGILLAIFIAWLVLYITKGRFLKDTFVSIASDYTERQVRVGGDFNLYLNPFHIQFLAEDITVSNPAWAKDKQLFDADRVALQLNIWRLIFGQRRFNYLDLQGAEIGLERQETRNTWTFRSDSNEPFELPDIVRAAITGTRIHYIDRPLALDANIAVGDVAAAKSVLQPRIPFKGGGTSHGARFTTSGALTSPNETLAGGANKLNLTVNVGDSRIDVVGTLPGATVLENAKLDLTAQGGNLNTPFSLLGVVIPDTRKFRVTSKVTPVGDEWRFTQINGRFGDSDLHGRMTIKMNADERLFIDADLNSNSLDILDAGPWIGYSPDRLDAMGGKGAITQEGGRPRVLPDAPLASESLGRFDAKVRFKAKAVRTGTIPISNLEIDLGLDKKLLTLKPVAFDIAGGRLTGDIDLNARKSPVITDYDIRLTPVRLGRLLQGFDIEDSGTTGTVKGRVQLRGYGDTVRESLGSSTGRIAMILPEGTFWIRNTELVELDIFQYVTKALAKQLKDPTEIRCGLLAFTVTKGNAAADPIFIDTQRSVIRGNGSFNFAQESLDLSIEADSKKFSLFSGQSPIGVGGYFAAPKINIISPELIKRGVAGVALGAVAAPIAAIVAFVDVGEEKDTNCGPILAGARTPAVRAADKAAEGKKTDAQKEAEKMAEERAEAQEKAAKKAKKDAEERAEKAREAAKK</sequence>
<dbReference type="Proteomes" id="UP001595615">
    <property type="component" value="Unassembled WGS sequence"/>
</dbReference>
<gene>
    <name evidence="4" type="ORF">ACFOMD_08820</name>
</gene>
<feature type="region of interest" description="Disordered" evidence="1">
    <location>
        <begin position="1"/>
        <end position="22"/>
    </location>
</feature>
<evidence type="ECO:0000256" key="2">
    <source>
        <dbReference type="SAM" id="Phobius"/>
    </source>
</evidence>
<protein>
    <submittedName>
        <fullName evidence="4">AsmA family protein</fullName>
    </submittedName>
</protein>
<accession>A0ABV7X9U7</accession>
<reference evidence="5" key="1">
    <citation type="journal article" date="2019" name="Int. J. Syst. Evol. Microbiol.">
        <title>The Global Catalogue of Microorganisms (GCM) 10K type strain sequencing project: providing services to taxonomists for standard genome sequencing and annotation.</title>
        <authorList>
            <consortium name="The Broad Institute Genomics Platform"/>
            <consortium name="The Broad Institute Genome Sequencing Center for Infectious Disease"/>
            <person name="Wu L."/>
            <person name="Ma J."/>
        </authorList>
    </citation>
    <scope>NUCLEOTIDE SEQUENCE [LARGE SCALE GENOMIC DNA]</scope>
    <source>
        <strain evidence="5">KCTC 42644</strain>
    </source>
</reference>
<evidence type="ECO:0000313" key="4">
    <source>
        <dbReference type="EMBL" id="MFC3712671.1"/>
    </source>
</evidence>
<keyword evidence="2" id="KW-0472">Membrane</keyword>
<dbReference type="InterPro" id="IPR007844">
    <property type="entry name" value="AsmA"/>
</dbReference>
<organism evidence="4 5">
    <name type="scientific">Sphingoaurantiacus capsulatus</name>
    <dbReference type="NCBI Taxonomy" id="1771310"/>
    <lineage>
        <taxon>Bacteria</taxon>
        <taxon>Pseudomonadati</taxon>
        <taxon>Pseudomonadota</taxon>
        <taxon>Alphaproteobacteria</taxon>
        <taxon>Sphingomonadales</taxon>
        <taxon>Sphingosinicellaceae</taxon>
        <taxon>Sphingoaurantiacus</taxon>
    </lineage>
</organism>
<dbReference type="InterPro" id="IPR052894">
    <property type="entry name" value="AsmA-related"/>
</dbReference>
<feature type="region of interest" description="Disordered" evidence="1">
    <location>
        <begin position="671"/>
        <end position="722"/>
    </location>
</feature>